<feature type="signal peptide" evidence="1">
    <location>
        <begin position="1"/>
        <end position="22"/>
    </location>
</feature>
<dbReference type="SMART" id="SM00867">
    <property type="entry name" value="YceI"/>
    <property type="match status" value="1"/>
</dbReference>
<dbReference type="PANTHER" id="PTHR34406">
    <property type="entry name" value="PROTEIN YCEI"/>
    <property type="match status" value="1"/>
</dbReference>
<dbReference type="InterPro" id="IPR007372">
    <property type="entry name" value="Lipid/polyisoprenoid-bd_YceI"/>
</dbReference>
<evidence type="ECO:0000259" key="2">
    <source>
        <dbReference type="SMART" id="SM00867"/>
    </source>
</evidence>
<keyword evidence="4" id="KW-1185">Reference proteome</keyword>
<accession>A0A3E1RCT1</accession>
<dbReference type="EMBL" id="QFZK01000004">
    <property type="protein sequence ID" value="RFO97174.1"/>
    <property type="molecule type" value="Genomic_DNA"/>
</dbReference>
<evidence type="ECO:0000313" key="4">
    <source>
        <dbReference type="Proteomes" id="UP000260665"/>
    </source>
</evidence>
<feature type="domain" description="Lipid/polyisoprenoid-binding YceI-like" evidence="2">
    <location>
        <begin position="26"/>
        <end position="190"/>
    </location>
</feature>
<evidence type="ECO:0000256" key="1">
    <source>
        <dbReference type="SAM" id="SignalP"/>
    </source>
</evidence>
<comment type="caution">
    <text evidence="3">The sequence shown here is derived from an EMBL/GenBank/DDBJ whole genome shotgun (WGS) entry which is preliminary data.</text>
</comment>
<dbReference type="AlphaFoldDB" id="A0A3E1RCT1"/>
<name>A0A3E1RCT1_9BURK</name>
<dbReference type="Gene3D" id="2.40.128.110">
    <property type="entry name" value="Lipid/polyisoprenoid-binding, YceI-like"/>
    <property type="match status" value="1"/>
</dbReference>
<gene>
    <name evidence="3" type="ORF">DIC66_08505</name>
</gene>
<feature type="chain" id="PRO_5017576880" evidence="1">
    <location>
        <begin position="23"/>
        <end position="193"/>
    </location>
</feature>
<dbReference type="InterPro" id="IPR036761">
    <property type="entry name" value="TTHA0802/YceI-like_sf"/>
</dbReference>
<dbReference type="PANTHER" id="PTHR34406:SF1">
    <property type="entry name" value="PROTEIN YCEI"/>
    <property type="match status" value="1"/>
</dbReference>
<proteinExistence type="predicted"/>
<keyword evidence="1" id="KW-0732">Signal</keyword>
<dbReference type="Proteomes" id="UP000260665">
    <property type="component" value="Unassembled WGS sequence"/>
</dbReference>
<protein>
    <submittedName>
        <fullName evidence="3">Polyisoprenoid-binding protein</fullName>
    </submittedName>
</protein>
<evidence type="ECO:0000313" key="3">
    <source>
        <dbReference type="EMBL" id="RFO97174.1"/>
    </source>
</evidence>
<dbReference type="OrthoDB" id="9811006at2"/>
<organism evidence="3 4">
    <name type="scientific">Rhodoferax lacus</name>
    <dbReference type="NCBI Taxonomy" id="2184758"/>
    <lineage>
        <taxon>Bacteria</taxon>
        <taxon>Pseudomonadati</taxon>
        <taxon>Pseudomonadota</taxon>
        <taxon>Betaproteobacteria</taxon>
        <taxon>Burkholderiales</taxon>
        <taxon>Comamonadaceae</taxon>
        <taxon>Rhodoferax</taxon>
    </lineage>
</organism>
<dbReference type="SUPFAM" id="SSF101874">
    <property type="entry name" value="YceI-like"/>
    <property type="match status" value="1"/>
</dbReference>
<dbReference type="Pfam" id="PF04264">
    <property type="entry name" value="YceI"/>
    <property type="match status" value="1"/>
</dbReference>
<sequence>MSRLHTQTLLLALAAASVGAIAEPVSYTMDPAHTYPSFEADHMGMSYWRGKMNQSSGQVVLDRQTGTGTLEVAIDLASIDFGLPAMNAWAIGNNFFNVEKSPQAIYKGTLEKFVDGSPTLVSGALTLNGRTQPVNLSINRFKCMPHPVLKREFCGADASGSFQRDAFGLDAGKAYGFNMEVALRIQVEAVANK</sequence>
<reference evidence="3 4" key="1">
    <citation type="submission" date="2018-05" db="EMBL/GenBank/DDBJ databases">
        <title>Rhodoferax soyangensis sp.nov., isolated from an oligotrophic freshwater lake.</title>
        <authorList>
            <person name="Park M."/>
        </authorList>
    </citation>
    <scope>NUCLEOTIDE SEQUENCE [LARGE SCALE GENOMIC DNA]</scope>
    <source>
        <strain evidence="3 4">IMCC26218</strain>
    </source>
</reference>